<dbReference type="Proteomes" id="UP000238762">
    <property type="component" value="Unassembled WGS sequence"/>
</dbReference>
<dbReference type="EMBL" id="PVWJ01000005">
    <property type="protein sequence ID" value="PSB04968.1"/>
    <property type="molecule type" value="Genomic_DNA"/>
</dbReference>
<proteinExistence type="predicted"/>
<dbReference type="InterPro" id="IPR027417">
    <property type="entry name" value="P-loop_NTPase"/>
</dbReference>
<protein>
    <recommendedName>
        <fullName evidence="2">Effector-associated domain-containing protein</fullName>
    </recommendedName>
</protein>
<dbReference type="Pfam" id="PF19954">
    <property type="entry name" value="EAD10"/>
    <property type="match status" value="1"/>
</dbReference>
<dbReference type="InterPro" id="IPR045429">
    <property type="entry name" value="EAD10"/>
</dbReference>
<feature type="domain" description="Effector-associated" evidence="2">
    <location>
        <begin position="98"/>
        <end position="169"/>
    </location>
</feature>
<name>A0A2T1C9X3_9CYAN</name>
<dbReference type="InterPro" id="IPR016024">
    <property type="entry name" value="ARM-type_fold"/>
</dbReference>
<comment type="caution">
    <text evidence="3">The sequence shown here is derived from an EMBL/GenBank/DDBJ whole genome shotgun (WGS) entry which is preliminary data.</text>
</comment>
<feature type="coiled-coil region" evidence="1">
    <location>
        <begin position="1269"/>
        <end position="1296"/>
    </location>
</feature>
<evidence type="ECO:0000313" key="4">
    <source>
        <dbReference type="Proteomes" id="UP000238762"/>
    </source>
</evidence>
<evidence type="ECO:0000259" key="2">
    <source>
        <dbReference type="Pfam" id="PF19954"/>
    </source>
</evidence>
<dbReference type="SUPFAM" id="SSF48371">
    <property type="entry name" value="ARM repeat"/>
    <property type="match status" value="1"/>
</dbReference>
<dbReference type="Gene3D" id="3.40.50.300">
    <property type="entry name" value="P-loop containing nucleotide triphosphate hydrolases"/>
    <property type="match status" value="1"/>
</dbReference>
<keyword evidence="4" id="KW-1185">Reference proteome</keyword>
<gene>
    <name evidence="3" type="ORF">C7B64_01730</name>
</gene>
<sequence length="1297" mass="149495">MESNSSTTNNQDGFSSLAALRDFHSKLLKRYREEAESSELFKEIKEFIDRGRATGTILENDDDRWDGQSRLDYWAAILNRAGQELPDSTLAEFNPLTKLERTIERIATREYIDEDVLLLRQLLIVDDSKKLIQLGKYNVNIGQGKEIQIGDRIYQGAEAETIHQVIQQVLEARKFYALLTPPEFSDRAEQAALASHKGVFVGREAILNKLQQNLSEGIGVSILHGSGGIGKTRLLLSLADIIPEEANLWYLRNETESIEPELASLDCNHHHIIVVDDAHRCDRIHQLREVLVNPKLAGKVKLIFATRSVFKDSLIYQLGSLPDGQIDEIEIPPLENEDIDRYLQQAPYQINNDDMRHVLVKIAEGNPLIAGIAAGLLEKGEPLVNLNREQVLTRYLNEIIKDLTKAESTSSDSEQKYICYLQILSALGTVDLSKQEIQSKINEIVDISSFDEEKIISRLLEAGLIERYYKTIKIASEVLADHILIEHFFNSKTKQADYHKLILEPFFNLKPQAILTNLAEAEVKGESKEAGLLFGQKMNELYQALGQEGNSFRSKLLDCLRDVAYLKPDDILNIATFIIEDADPQSETIQGKFWGSYEIKHEFVLKKVVEILERTIYQGGLRDSINYLHKIATYQLATTEYGEVRKKASEALLKIAEFKPRKPYGVQLLLLDLIADWLKENFVINLAISLPLIQSMLKIEFHSAETDPIKPFGIIFQQGRLGLSDSLRQIRERSLNILYEAYEQTSNLSTRLQIVRASCGATPHITPGEDISAELLNFLNANCAMTARFFLYKVLSNAELPILDEIAEWVIHIKRFDRYQAEELNLLQQQLQNHKGYQLYRLLIGRCRYDEDDNLLLLNWEKADRKRQERIDDYVDSLSSLEQAIQELESILKQIRLINEDKAFGLNDILRIIGQKRLDFASEFVEQVLSRNLELKHHLGFALAGIRFRDREKARLYVQEWIEGDDPILWRAIALSYHFIDWSQPQLETEWKVLRQLVAKKSVIVDRELFWSISRLAPYNSELAVELLKILATRDNENTLHQVAEIVSSPNYEQDGETWAIQFNNLQDLWEIIENFERLPYLDYKVEECLARLGESQPTLVIDFIERRIKLKPNKYSKKEYYQAFPTPFSRAFNNIDFKPEYPDLLRRVRDWTIQDDFLLSLKAPSLLKALSLNLKGQLYDILMEWVEAKNIDKLKAIATILREFNTGEDFYNLSREIITRTQDENILSSVGAAIHLTPGAIMGGFSNFYKQRIEEVSPWQKDDIFQVRQFAKRVIQSLQQDVERAEAQEDLEKRSW</sequence>
<feature type="coiled-coil region" evidence="1">
    <location>
        <begin position="871"/>
        <end position="901"/>
    </location>
</feature>
<evidence type="ECO:0000313" key="3">
    <source>
        <dbReference type="EMBL" id="PSB04968.1"/>
    </source>
</evidence>
<dbReference type="SUPFAM" id="SSF52540">
    <property type="entry name" value="P-loop containing nucleoside triphosphate hydrolases"/>
    <property type="match status" value="1"/>
</dbReference>
<accession>A0A2T1C9X3</accession>
<evidence type="ECO:0000256" key="1">
    <source>
        <dbReference type="SAM" id="Coils"/>
    </source>
</evidence>
<reference evidence="3 4" key="2">
    <citation type="submission" date="2018-03" db="EMBL/GenBank/DDBJ databases">
        <title>The ancient ancestry and fast evolution of plastids.</title>
        <authorList>
            <person name="Moore K.R."/>
            <person name="Magnabosco C."/>
            <person name="Momper L."/>
            <person name="Gold D.A."/>
            <person name="Bosak T."/>
            <person name="Fournier G.P."/>
        </authorList>
    </citation>
    <scope>NUCLEOTIDE SEQUENCE [LARGE SCALE GENOMIC DNA]</scope>
    <source>
        <strain evidence="3 4">CCAP 1448/3</strain>
    </source>
</reference>
<keyword evidence="1" id="KW-0175">Coiled coil</keyword>
<reference evidence="3 4" key="1">
    <citation type="submission" date="2018-02" db="EMBL/GenBank/DDBJ databases">
        <authorList>
            <person name="Cohen D.B."/>
            <person name="Kent A.D."/>
        </authorList>
    </citation>
    <scope>NUCLEOTIDE SEQUENCE [LARGE SCALE GENOMIC DNA]</scope>
    <source>
        <strain evidence="3 4">CCAP 1448/3</strain>
    </source>
</reference>
<organism evidence="3 4">
    <name type="scientific">Merismopedia glauca CCAP 1448/3</name>
    <dbReference type="NCBI Taxonomy" id="1296344"/>
    <lineage>
        <taxon>Bacteria</taxon>
        <taxon>Bacillati</taxon>
        <taxon>Cyanobacteriota</taxon>
        <taxon>Cyanophyceae</taxon>
        <taxon>Synechococcales</taxon>
        <taxon>Merismopediaceae</taxon>
        <taxon>Merismopedia</taxon>
    </lineage>
</organism>